<keyword evidence="6" id="KW-1185">Reference proteome</keyword>
<evidence type="ECO:0000256" key="2">
    <source>
        <dbReference type="ARBA" id="ARBA00022803"/>
    </source>
</evidence>
<dbReference type="eggNOG" id="COG0457">
    <property type="taxonomic scope" value="Bacteria"/>
</dbReference>
<evidence type="ECO:0000256" key="3">
    <source>
        <dbReference type="PROSITE-ProRule" id="PRU00339"/>
    </source>
</evidence>
<evidence type="ECO:0000256" key="1">
    <source>
        <dbReference type="ARBA" id="ARBA00022737"/>
    </source>
</evidence>
<dbReference type="Pfam" id="PF13181">
    <property type="entry name" value="TPR_8"/>
    <property type="match status" value="2"/>
</dbReference>
<sequence>MRLILFITYFIITVLSQAVKPTYADVSAVPATQNQPEVQVIELLDWSKIFNFLLDLKENALNKVLSVYELLFSKIIATVFVVWQFIIQSVDILVFILTLSVPLILFGYEQIKSARKEDKNNLAHKETQDKIDGLLNRSPVNVNQIVLPPVSSLIVGLNHSFDMSEDAIKQDIINLNKHIHLNEHDDVAFNNRGLRHLHLKDYQNAILDINKAIKLNPTMPVYFYNLGLVYLNSEDLINAEINFKEAIKINESIAAFHNELGLVRLRHQKFDKALKNFNRAIMLNKKLFIPFKNRAFVKYRLKKYASSIKDYSRALKIKDDDFRIYLNRGHLYLLLEDFENGIRDLTIFINQIDKKKFPSDFSIALLNRGHAYERLDKLSEALEDMQVAEGLGIHLAEVYLTNARIFFKQEKFTEAKNQIELIYKSDSDYKKDKVLVEIIKINYSLGEFDEVIARSDELLIYEPDDFTANCYRGLANV</sequence>
<comment type="caution">
    <text evidence="5">The sequence shown here is derived from an EMBL/GenBank/DDBJ whole genome shotgun (WGS) entry which is preliminary data.</text>
</comment>
<dbReference type="SMART" id="SM00028">
    <property type="entry name" value="TPR"/>
    <property type="match status" value="7"/>
</dbReference>
<keyword evidence="2 3" id="KW-0802">TPR repeat</keyword>
<feature type="repeat" description="TPR" evidence="3">
    <location>
        <begin position="186"/>
        <end position="219"/>
    </location>
</feature>
<keyword evidence="4" id="KW-0812">Transmembrane</keyword>
<feature type="transmembrane region" description="Helical" evidence="4">
    <location>
        <begin position="90"/>
        <end position="108"/>
    </location>
</feature>
<keyword evidence="1" id="KW-0677">Repeat</keyword>
<evidence type="ECO:0000313" key="6">
    <source>
        <dbReference type="Proteomes" id="UP000004836"/>
    </source>
</evidence>
<proteinExistence type="predicted"/>
<feature type="repeat" description="TPR" evidence="3">
    <location>
        <begin position="220"/>
        <end position="253"/>
    </location>
</feature>
<dbReference type="EMBL" id="ALYF01000003">
    <property type="protein sequence ID" value="EJW21461.1"/>
    <property type="molecule type" value="Genomic_DNA"/>
</dbReference>
<dbReference type="PANTHER" id="PTHR44858:SF1">
    <property type="entry name" value="UDP-N-ACETYLGLUCOSAMINE--PEPTIDE N-ACETYLGLUCOSAMINYLTRANSFERASE SPINDLY-RELATED"/>
    <property type="match status" value="1"/>
</dbReference>
<keyword evidence="4" id="KW-1133">Transmembrane helix</keyword>
<dbReference type="STRING" id="1220535.IMCC14465_12570"/>
<dbReference type="InterPro" id="IPR019734">
    <property type="entry name" value="TPR_rpt"/>
</dbReference>
<protein>
    <submittedName>
        <fullName evidence="5">Uncharacterized protein</fullName>
    </submittedName>
</protein>
<dbReference type="Pfam" id="PF13414">
    <property type="entry name" value="TPR_11"/>
    <property type="match status" value="1"/>
</dbReference>
<gene>
    <name evidence="5" type="ORF">IMCC14465_12570</name>
</gene>
<feature type="repeat" description="TPR" evidence="3">
    <location>
        <begin position="254"/>
        <end position="287"/>
    </location>
</feature>
<dbReference type="PROSITE" id="PS50005">
    <property type="entry name" value="TPR"/>
    <property type="match status" value="3"/>
</dbReference>
<dbReference type="Proteomes" id="UP000004836">
    <property type="component" value="Unassembled WGS sequence"/>
</dbReference>
<dbReference type="Gene3D" id="1.25.40.10">
    <property type="entry name" value="Tetratricopeptide repeat domain"/>
    <property type="match status" value="3"/>
</dbReference>
<dbReference type="SUPFAM" id="SSF48452">
    <property type="entry name" value="TPR-like"/>
    <property type="match status" value="2"/>
</dbReference>
<evidence type="ECO:0000313" key="5">
    <source>
        <dbReference type="EMBL" id="EJW21461.1"/>
    </source>
</evidence>
<feature type="transmembrane region" description="Helical" evidence="4">
    <location>
        <begin position="65"/>
        <end position="83"/>
    </location>
</feature>
<dbReference type="AlphaFoldDB" id="J9DHS5"/>
<dbReference type="OrthoDB" id="9814069at2"/>
<dbReference type="InterPro" id="IPR050498">
    <property type="entry name" value="Ycf3"/>
</dbReference>
<keyword evidence="4" id="KW-0472">Membrane</keyword>
<accession>J9DHS5</accession>
<evidence type="ECO:0000256" key="4">
    <source>
        <dbReference type="SAM" id="Phobius"/>
    </source>
</evidence>
<reference evidence="5 6" key="1">
    <citation type="journal article" date="2012" name="J. Bacteriol.">
        <title>Genome Sequence of Strain IMCC14465, Isolated from the East Sea, Belonging to the PS1 Clade of Alphaproteobacteria.</title>
        <authorList>
            <person name="Yang S.J."/>
            <person name="Kang I."/>
            <person name="Cho J.C."/>
        </authorList>
    </citation>
    <scope>NUCLEOTIDE SEQUENCE [LARGE SCALE GENOMIC DNA]</scope>
    <source>
        <strain evidence="5 6">IMCC14465</strain>
    </source>
</reference>
<name>J9DHS5_9PROT</name>
<dbReference type="InterPro" id="IPR011990">
    <property type="entry name" value="TPR-like_helical_dom_sf"/>
</dbReference>
<dbReference type="PANTHER" id="PTHR44858">
    <property type="entry name" value="TETRATRICOPEPTIDE REPEAT PROTEIN 6"/>
    <property type="match status" value="1"/>
</dbReference>
<organism evidence="5 6">
    <name type="scientific">alpha proteobacterium IMCC14465</name>
    <dbReference type="NCBI Taxonomy" id="1220535"/>
    <lineage>
        <taxon>Bacteria</taxon>
        <taxon>Pseudomonadati</taxon>
        <taxon>Pseudomonadota</taxon>
        <taxon>Alphaproteobacteria</taxon>
        <taxon>PS1 clade</taxon>
    </lineage>
</organism>